<evidence type="ECO:0000256" key="2">
    <source>
        <dbReference type="ARBA" id="ARBA00023002"/>
    </source>
</evidence>
<gene>
    <name evidence="4" type="ORF">SAMN05444164_7017</name>
</gene>
<evidence type="ECO:0000313" key="5">
    <source>
        <dbReference type="Proteomes" id="UP000198992"/>
    </source>
</evidence>
<dbReference type="Pfam" id="PF00107">
    <property type="entry name" value="ADH_zinc_N"/>
    <property type="match status" value="1"/>
</dbReference>
<evidence type="ECO:0000256" key="1">
    <source>
        <dbReference type="ARBA" id="ARBA00022857"/>
    </source>
</evidence>
<protein>
    <submittedName>
        <fullName evidence="4">NADPH:quinone reductase</fullName>
    </submittedName>
</protein>
<dbReference type="InterPro" id="IPR013149">
    <property type="entry name" value="ADH-like_C"/>
</dbReference>
<dbReference type="InterPro" id="IPR036291">
    <property type="entry name" value="NAD(P)-bd_dom_sf"/>
</dbReference>
<keyword evidence="1" id="KW-0521">NADP</keyword>
<dbReference type="Gene3D" id="3.40.50.720">
    <property type="entry name" value="NAD(P)-binding Rossmann-like Domain"/>
    <property type="match status" value="1"/>
</dbReference>
<dbReference type="Pfam" id="PF08240">
    <property type="entry name" value="ADH_N"/>
    <property type="match status" value="1"/>
</dbReference>
<dbReference type="SUPFAM" id="SSF51735">
    <property type="entry name" value="NAD(P)-binding Rossmann-fold domains"/>
    <property type="match status" value="1"/>
</dbReference>
<dbReference type="SUPFAM" id="SSF50129">
    <property type="entry name" value="GroES-like"/>
    <property type="match status" value="1"/>
</dbReference>
<dbReference type="InterPro" id="IPR011032">
    <property type="entry name" value="GroES-like_sf"/>
</dbReference>
<dbReference type="RefSeq" id="WP_092124297.1">
    <property type="nucleotide sequence ID" value="NZ_FNTH01000001.1"/>
</dbReference>
<proteinExistence type="predicted"/>
<dbReference type="OrthoDB" id="9788224at2"/>
<dbReference type="Gene3D" id="3.90.180.10">
    <property type="entry name" value="Medium-chain alcohol dehydrogenases, catalytic domain"/>
    <property type="match status" value="1"/>
</dbReference>
<dbReference type="SMART" id="SM00829">
    <property type="entry name" value="PKS_ER"/>
    <property type="match status" value="1"/>
</dbReference>
<dbReference type="InterPro" id="IPR020843">
    <property type="entry name" value="ER"/>
</dbReference>
<dbReference type="GO" id="GO:0016651">
    <property type="term" value="F:oxidoreductase activity, acting on NAD(P)H"/>
    <property type="evidence" value="ECO:0007669"/>
    <property type="project" value="TreeGrafter"/>
</dbReference>
<dbReference type="AlphaFoldDB" id="A0A1H5GBR2"/>
<dbReference type="Proteomes" id="UP000198992">
    <property type="component" value="Unassembled WGS sequence"/>
</dbReference>
<feature type="domain" description="Enoyl reductase (ER)" evidence="3">
    <location>
        <begin position="10"/>
        <end position="335"/>
    </location>
</feature>
<organism evidence="4 5">
    <name type="scientific">Bradyrhizobium erythrophlei</name>
    <dbReference type="NCBI Taxonomy" id="1437360"/>
    <lineage>
        <taxon>Bacteria</taxon>
        <taxon>Pseudomonadati</taxon>
        <taxon>Pseudomonadota</taxon>
        <taxon>Alphaproteobacteria</taxon>
        <taxon>Hyphomicrobiales</taxon>
        <taxon>Nitrobacteraceae</taxon>
        <taxon>Bradyrhizobium</taxon>
    </lineage>
</organism>
<evidence type="ECO:0000259" key="3">
    <source>
        <dbReference type="SMART" id="SM00829"/>
    </source>
</evidence>
<evidence type="ECO:0000313" key="4">
    <source>
        <dbReference type="EMBL" id="SEE12951.1"/>
    </source>
</evidence>
<sequence length="346" mass="35911">MRRIVHHELGQPSKLLRVEEGSSEPLGPNQVRVRVSFAPIHPGDLLGVMGSPAFGTPPSIGPGGRVPGFEGAGVVSEVGARVDTSLGLRQGLRVAFFPAPGSWRDEVVVPSGSVTPLPDTIPDEIGAQLLINTATALTAIRTAHESVPPDSRAGVVVLLTAAGSAVGRLLGKLLTDRGVKVIRLVRSEVGVEKLAELLPGSPIFATDAAGWKERARAAAEGAKIHVAIDSVGGALLGDVADLLAEGTGTVVNFGSLGGEASDIRLFAPRALTLKGVFLGQWMQQPADVRQADIVLAQRLALEPKSLFEVAASYPPSRIGDAFAHVARPGRNGVVLFDFTSERGAAS</sequence>
<keyword evidence="2" id="KW-0560">Oxidoreductase</keyword>
<dbReference type="PANTHER" id="PTHR48106">
    <property type="entry name" value="QUINONE OXIDOREDUCTASE PIG3-RELATED"/>
    <property type="match status" value="1"/>
</dbReference>
<accession>A0A1H5GBR2</accession>
<name>A0A1H5GBR2_9BRAD</name>
<dbReference type="GO" id="GO:0070402">
    <property type="term" value="F:NADPH binding"/>
    <property type="evidence" value="ECO:0007669"/>
    <property type="project" value="TreeGrafter"/>
</dbReference>
<reference evidence="4 5" key="1">
    <citation type="submission" date="2016-10" db="EMBL/GenBank/DDBJ databases">
        <authorList>
            <person name="de Groot N.N."/>
        </authorList>
    </citation>
    <scope>NUCLEOTIDE SEQUENCE [LARGE SCALE GENOMIC DNA]</scope>
    <source>
        <strain evidence="4 5">MT12</strain>
    </source>
</reference>
<dbReference type="PANTHER" id="PTHR48106:SF2">
    <property type="entry name" value="ZN2+-BINDING DEHYDROGENASE"/>
    <property type="match status" value="1"/>
</dbReference>
<dbReference type="InterPro" id="IPR013154">
    <property type="entry name" value="ADH-like_N"/>
</dbReference>
<dbReference type="EMBL" id="FNTH01000001">
    <property type="protein sequence ID" value="SEE12951.1"/>
    <property type="molecule type" value="Genomic_DNA"/>
</dbReference>